<keyword evidence="3" id="KW-1185">Reference proteome</keyword>
<comment type="caution">
    <text evidence="2">The sequence shown here is derived from an EMBL/GenBank/DDBJ whole genome shotgun (WGS) entry which is preliminary data.</text>
</comment>
<evidence type="ECO:0000256" key="1">
    <source>
        <dbReference type="SAM" id="Phobius"/>
    </source>
</evidence>
<organism evidence="2 3">
    <name type="scientific">Dietzia cercidiphylli</name>
    <dbReference type="NCBI Taxonomy" id="498199"/>
    <lineage>
        <taxon>Bacteria</taxon>
        <taxon>Bacillati</taxon>
        <taxon>Actinomycetota</taxon>
        <taxon>Actinomycetes</taxon>
        <taxon>Mycobacteriales</taxon>
        <taxon>Dietziaceae</taxon>
        <taxon>Dietzia</taxon>
    </lineage>
</organism>
<keyword evidence="1" id="KW-0472">Membrane</keyword>
<evidence type="ECO:0000313" key="2">
    <source>
        <dbReference type="EMBL" id="GAA1706576.1"/>
    </source>
</evidence>
<evidence type="ECO:0000313" key="3">
    <source>
        <dbReference type="Proteomes" id="UP001500383"/>
    </source>
</evidence>
<reference evidence="3" key="1">
    <citation type="journal article" date="2019" name="Int. J. Syst. Evol. Microbiol.">
        <title>The Global Catalogue of Microorganisms (GCM) 10K type strain sequencing project: providing services to taxonomists for standard genome sequencing and annotation.</title>
        <authorList>
            <consortium name="The Broad Institute Genomics Platform"/>
            <consortium name="The Broad Institute Genome Sequencing Center for Infectious Disease"/>
            <person name="Wu L."/>
            <person name="Ma J."/>
        </authorList>
    </citation>
    <scope>NUCLEOTIDE SEQUENCE [LARGE SCALE GENOMIC DNA]</scope>
    <source>
        <strain evidence="3">JCM 16002</strain>
    </source>
</reference>
<sequence>MSRASERGPGAAILGLVAVGGFLVGGIVSWLVTGSASADWVGAIGQWVGGIGTIAAVLWAAHVFRDERRQIDLERAGRLRAQEDQASRFSVNVRVHGRSGLYAMSFAVTGVNETNGNVVVTDVEVPVLTQKSSRLPQEVVPGIAVLKWVPNPYQCADDDEVRHFGERYPVTVTYSIDGVSWVRTGEGPPARVSELS</sequence>
<name>A0ABP4UMS0_9ACTN</name>
<keyword evidence="1" id="KW-1133">Transmembrane helix</keyword>
<evidence type="ECO:0008006" key="4">
    <source>
        <dbReference type="Google" id="ProtNLM"/>
    </source>
</evidence>
<accession>A0ABP4UMS0</accession>
<dbReference type="RefSeq" id="WP_182659084.1">
    <property type="nucleotide sequence ID" value="NZ_BAAAQG010000007.1"/>
</dbReference>
<gene>
    <name evidence="2" type="ORF">GCM10009831_15310</name>
</gene>
<keyword evidence="1" id="KW-0812">Transmembrane</keyword>
<feature type="transmembrane region" description="Helical" evidence="1">
    <location>
        <begin position="44"/>
        <end position="64"/>
    </location>
</feature>
<feature type="transmembrane region" description="Helical" evidence="1">
    <location>
        <begin position="12"/>
        <end position="32"/>
    </location>
</feature>
<dbReference type="EMBL" id="BAAAQG010000007">
    <property type="protein sequence ID" value="GAA1706576.1"/>
    <property type="molecule type" value="Genomic_DNA"/>
</dbReference>
<dbReference type="Proteomes" id="UP001500383">
    <property type="component" value="Unassembled WGS sequence"/>
</dbReference>
<proteinExistence type="predicted"/>
<protein>
    <recommendedName>
        <fullName evidence="4">Integral membrane protein</fullName>
    </recommendedName>
</protein>